<protein>
    <submittedName>
        <fullName evidence="8">Fumarate hydratase</fullName>
        <ecNumber evidence="8">4.2.1.2</ecNumber>
    </submittedName>
</protein>
<evidence type="ECO:0000313" key="9">
    <source>
        <dbReference type="Proteomes" id="UP001461341"/>
    </source>
</evidence>
<evidence type="ECO:0000256" key="6">
    <source>
        <dbReference type="ARBA" id="ARBA00023239"/>
    </source>
</evidence>
<dbReference type="EC" id="4.2.1.2" evidence="8"/>
<evidence type="ECO:0000256" key="4">
    <source>
        <dbReference type="ARBA" id="ARBA00023004"/>
    </source>
</evidence>
<accession>A0ABZ2Y9J9</accession>
<sequence>MKKITFEEIAERVEQALIEINIVASEVLRQKMLQVLTNEGEKVAQEMVSQILENYVVAEENRLPLCQDTGMVQVEVKIGQAVKIEGGSLKEAIAEGIRRAYQKAYFRKSIIADPFFGVNTRDNTPPVYFFDFEGEEELEINLLVKGGGCDNISSLGVLNPGSSVEDLERFVLRELDRKAAQACPPLVVGIGVGGNAAYAMYLASRALSRPLGSKNPDPRYAQVEERMKEKINLLGIGPQGVGGKNTCLEVRIEVYPCHIASFPVGLVASCHVFRQKTLRW</sequence>
<keyword evidence="9" id="KW-1185">Reference proteome</keyword>
<dbReference type="Pfam" id="PF05681">
    <property type="entry name" value="Fumerase"/>
    <property type="match status" value="1"/>
</dbReference>
<feature type="domain" description="Fe-S hydro-lyase tartrate dehydratase alpha-type catalytic" evidence="7">
    <location>
        <begin position="11"/>
        <end position="278"/>
    </location>
</feature>
<dbReference type="RefSeq" id="WP_369017818.1">
    <property type="nucleotide sequence ID" value="NZ_CP121689.1"/>
</dbReference>
<reference evidence="8 9" key="1">
    <citation type="submission" date="2023-03" db="EMBL/GenBank/DDBJ databases">
        <title>Novel Species.</title>
        <authorList>
            <person name="Ma S."/>
        </authorList>
    </citation>
    <scope>NUCLEOTIDE SEQUENCE [LARGE SCALE GENOMIC DNA]</scope>
    <source>
        <strain evidence="8 9">B11</strain>
    </source>
</reference>
<evidence type="ECO:0000259" key="7">
    <source>
        <dbReference type="Pfam" id="PF05681"/>
    </source>
</evidence>
<gene>
    <name evidence="8" type="ORF">QBE54_08740</name>
</gene>
<keyword evidence="3" id="KW-0479">Metal-binding</keyword>
<evidence type="ECO:0000256" key="5">
    <source>
        <dbReference type="ARBA" id="ARBA00023014"/>
    </source>
</evidence>
<keyword evidence="6 8" id="KW-0456">Lyase</keyword>
<keyword evidence="4" id="KW-0408">Iron</keyword>
<keyword evidence="5" id="KW-0411">Iron-sulfur</keyword>
<proteinExistence type="inferred from homology"/>
<dbReference type="InterPro" id="IPR004646">
    <property type="entry name" value="Fe-S_hydro-lyase_TtdA-typ_cat"/>
</dbReference>
<dbReference type="PANTHER" id="PTHR30389:SF17">
    <property type="entry name" value="L(+)-TARTRATE DEHYDRATASE SUBUNIT ALPHA-RELATED"/>
    <property type="match status" value="1"/>
</dbReference>
<evidence type="ECO:0000256" key="3">
    <source>
        <dbReference type="ARBA" id="ARBA00022723"/>
    </source>
</evidence>
<evidence type="ECO:0000256" key="1">
    <source>
        <dbReference type="ARBA" id="ARBA00008876"/>
    </source>
</evidence>
<evidence type="ECO:0000313" key="8">
    <source>
        <dbReference type="EMBL" id="WZL75668.1"/>
    </source>
</evidence>
<evidence type="ECO:0000256" key="2">
    <source>
        <dbReference type="ARBA" id="ARBA00022485"/>
    </source>
</evidence>
<dbReference type="NCBIfam" id="TIGR00722">
    <property type="entry name" value="ttdA_fumA_fumB"/>
    <property type="match status" value="1"/>
</dbReference>
<dbReference type="NCBIfam" id="NF004885">
    <property type="entry name" value="PRK06246.1"/>
    <property type="match status" value="1"/>
</dbReference>
<comment type="similarity">
    <text evidence="1">Belongs to the class-I fumarase family.</text>
</comment>
<dbReference type="Proteomes" id="UP001461341">
    <property type="component" value="Chromosome"/>
</dbReference>
<organism evidence="8 9">
    <name type="scientific">Thermatribacter velox</name>
    <dbReference type="NCBI Taxonomy" id="3039681"/>
    <lineage>
        <taxon>Bacteria</taxon>
        <taxon>Pseudomonadati</taxon>
        <taxon>Atribacterota</taxon>
        <taxon>Atribacteria</taxon>
        <taxon>Atribacterales</taxon>
        <taxon>Thermatribacteraceae</taxon>
        <taxon>Thermatribacter</taxon>
    </lineage>
</organism>
<name>A0ABZ2Y9J9_9BACT</name>
<dbReference type="InterPro" id="IPR051208">
    <property type="entry name" value="Class-I_Fumarase/Tartrate_DH"/>
</dbReference>
<dbReference type="EMBL" id="CP121689">
    <property type="protein sequence ID" value="WZL75668.1"/>
    <property type="molecule type" value="Genomic_DNA"/>
</dbReference>
<dbReference type="PANTHER" id="PTHR30389">
    <property type="entry name" value="FUMARATE HYDRATASE-RELATED"/>
    <property type="match status" value="1"/>
</dbReference>
<keyword evidence="2" id="KW-0004">4Fe-4S</keyword>
<dbReference type="GO" id="GO:0004333">
    <property type="term" value="F:fumarate hydratase activity"/>
    <property type="evidence" value="ECO:0007669"/>
    <property type="project" value="UniProtKB-EC"/>
</dbReference>